<reference evidence="2 3" key="1">
    <citation type="submission" date="2015-10" db="EMBL/GenBank/DDBJ databases">
        <authorList>
            <person name="Gilbert D.G."/>
        </authorList>
    </citation>
    <scope>NUCLEOTIDE SEQUENCE [LARGE SCALE GENOMIC DNA]</scope>
    <source>
        <strain evidence="2">COMA1</strain>
    </source>
</reference>
<dbReference type="EMBL" id="CZQA01000009">
    <property type="protein sequence ID" value="CUS36543.1"/>
    <property type="molecule type" value="Genomic_DNA"/>
</dbReference>
<dbReference type="Pfam" id="PF13480">
    <property type="entry name" value="Acetyltransf_6"/>
    <property type="match status" value="1"/>
</dbReference>
<dbReference type="Proteomes" id="UP000199032">
    <property type="component" value="Unassembled WGS sequence"/>
</dbReference>
<keyword evidence="3" id="KW-1185">Reference proteome</keyword>
<dbReference type="STRING" id="1742972.COMA1_30111"/>
<proteinExistence type="predicted"/>
<dbReference type="AlphaFoldDB" id="A0A0S4LH34"/>
<sequence length="314" mass="36666">MLTATHEVSIKGRMQEVPAFHLDDVAIITKGKFLHIAEIFDEYWLPGVSLPDPYHVLSELQGVEYKPDLFTFAQRVPDTQPRFPFYMESDNVAVIHLSSYDEWFSKQISSASRRNIRASEKKGVTVKQVTFDDEYVRGIMSIYNESPVRAGRQFWHFGKDFGRVEAENGTYRERSTFLAAYAEGEMIGYLKLVWDVKSAAIMQIISKLKYRERRPNNALLSEAVRLCTEKSIPYLLYESYVYGNKIDSSLTRFKRENGFVRMDVPRYFVPLTLKGNLCLKLGLHKTLKDLIPYWLRSRLVRARDEWYSRRGLRD</sequence>
<organism evidence="2 3">
    <name type="scientific">Candidatus Nitrospira nitrosa</name>
    <dbReference type="NCBI Taxonomy" id="1742972"/>
    <lineage>
        <taxon>Bacteria</taxon>
        <taxon>Pseudomonadati</taxon>
        <taxon>Nitrospirota</taxon>
        <taxon>Nitrospiria</taxon>
        <taxon>Nitrospirales</taxon>
        <taxon>Nitrospiraceae</taxon>
        <taxon>Nitrospira</taxon>
    </lineage>
</organism>
<gene>
    <name evidence="2" type="ORF">COMA1_30111</name>
</gene>
<evidence type="ECO:0000313" key="2">
    <source>
        <dbReference type="EMBL" id="CUS36543.1"/>
    </source>
</evidence>
<dbReference type="InterPro" id="IPR016181">
    <property type="entry name" value="Acyl_CoA_acyltransferase"/>
</dbReference>
<dbReference type="OrthoDB" id="111782at2"/>
<feature type="domain" description="BioF2-like acetyltransferase" evidence="1">
    <location>
        <begin position="112"/>
        <end position="233"/>
    </location>
</feature>
<accession>A0A0S4LH34</accession>
<protein>
    <recommendedName>
        <fullName evidence="1">BioF2-like acetyltransferase domain-containing protein</fullName>
    </recommendedName>
</protein>
<dbReference type="SUPFAM" id="SSF55729">
    <property type="entry name" value="Acyl-CoA N-acyltransferases (Nat)"/>
    <property type="match status" value="1"/>
</dbReference>
<evidence type="ECO:0000313" key="3">
    <source>
        <dbReference type="Proteomes" id="UP000199032"/>
    </source>
</evidence>
<dbReference type="InterPro" id="IPR038740">
    <property type="entry name" value="BioF2-like_GNAT_dom"/>
</dbReference>
<name>A0A0S4LH34_9BACT</name>
<dbReference type="RefSeq" id="WP_090749096.1">
    <property type="nucleotide sequence ID" value="NZ_CZQA01000009.1"/>
</dbReference>
<evidence type="ECO:0000259" key="1">
    <source>
        <dbReference type="Pfam" id="PF13480"/>
    </source>
</evidence>
<dbReference type="Gene3D" id="3.40.630.30">
    <property type="match status" value="1"/>
</dbReference>